<name>A0A6M3K0E2_9ZZZZ</name>
<dbReference type="EMBL" id="MT142139">
    <property type="protein sequence ID" value="QJA75081.1"/>
    <property type="molecule type" value="Genomic_DNA"/>
</dbReference>
<reference evidence="2" key="1">
    <citation type="submission" date="2020-03" db="EMBL/GenBank/DDBJ databases">
        <title>The deep terrestrial virosphere.</title>
        <authorList>
            <person name="Holmfeldt K."/>
            <person name="Nilsson E."/>
            <person name="Simone D."/>
            <person name="Lopez-Fernandez M."/>
            <person name="Wu X."/>
            <person name="de Brujin I."/>
            <person name="Lundin D."/>
            <person name="Andersson A."/>
            <person name="Bertilsson S."/>
            <person name="Dopson M."/>
        </authorList>
    </citation>
    <scope>NUCLEOTIDE SEQUENCE</scope>
    <source>
        <strain evidence="2">MM415A01873</strain>
        <strain evidence="1">MM415B00636</strain>
    </source>
</reference>
<evidence type="ECO:0000313" key="1">
    <source>
        <dbReference type="EMBL" id="QJA63284.1"/>
    </source>
</evidence>
<gene>
    <name evidence="2" type="ORF">MM415A01873_0012</name>
    <name evidence="1" type="ORF">MM415B00636_0017</name>
</gene>
<accession>A0A6M3K0E2</accession>
<evidence type="ECO:0000313" key="2">
    <source>
        <dbReference type="EMBL" id="QJA75081.1"/>
    </source>
</evidence>
<protein>
    <submittedName>
        <fullName evidence="2">Uncharacterized protein</fullName>
    </submittedName>
</protein>
<dbReference type="EMBL" id="MT141494">
    <property type="protein sequence ID" value="QJA63284.1"/>
    <property type="molecule type" value="Genomic_DNA"/>
</dbReference>
<sequence length="73" mass="8439">MDTNEYMKKDKDFFDRAFTDPVTDIPYAIPPDLRRLAERICRSYGIRGICDPMYIANIIALELGRGDGKSNFF</sequence>
<organism evidence="2">
    <name type="scientific">viral metagenome</name>
    <dbReference type="NCBI Taxonomy" id="1070528"/>
    <lineage>
        <taxon>unclassified sequences</taxon>
        <taxon>metagenomes</taxon>
        <taxon>organismal metagenomes</taxon>
    </lineage>
</organism>
<proteinExistence type="predicted"/>
<dbReference type="AlphaFoldDB" id="A0A6M3K0E2"/>